<keyword evidence="1" id="KW-0694">RNA-binding</keyword>
<comment type="caution">
    <text evidence="2">The sequence shown here is derived from an EMBL/GenBank/DDBJ whole genome shotgun (WGS) entry which is preliminary data.</text>
</comment>
<dbReference type="EMBL" id="JACEIK010001204">
    <property type="protein sequence ID" value="MCD7467147.1"/>
    <property type="molecule type" value="Genomic_DNA"/>
</dbReference>
<dbReference type="PANTHER" id="PTHR16105">
    <property type="entry name" value="RNA-BINDING REGION-CONTAINING PROTEIN 3"/>
    <property type="match status" value="1"/>
</dbReference>
<evidence type="ECO:0000256" key="1">
    <source>
        <dbReference type="ARBA" id="ARBA00022884"/>
    </source>
</evidence>
<proteinExistence type="predicted"/>
<reference evidence="2 3" key="1">
    <citation type="journal article" date="2021" name="BMC Genomics">
        <title>Datura genome reveals duplications of psychoactive alkaloid biosynthetic genes and high mutation rate following tissue culture.</title>
        <authorList>
            <person name="Rajewski A."/>
            <person name="Carter-House D."/>
            <person name="Stajich J."/>
            <person name="Litt A."/>
        </authorList>
    </citation>
    <scope>NUCLEOTIDE SEQUENCE [LARGE SCALE GENOMIC DNA]</scope>
    <source>
        <strain evidence="2">AR-01</strain>
    </source>
</reference>
<sequence>MPEFFQGPGLQILYLKNLAKEVIVDDIYVIFGSLFGSIDEAKSSLAVKLMQKISLANDISKNVVEVILWCIVGHKGGEYNSGREWTMENLVNGYVFKGKPIVIQFGRDLKQQKTSREHFCDKYSELMSGQNASKDHLSYGIPVLSASLDSVSHWQFIELDSQNLQWRVNYELAFCYAESFLQCKAAGA</sequence>
<name>A0ABS8T990_DATST</name>
<organism evidence="2 3">
    <name type="scientific">Datura stramonium</name>
    <name type="common">Jimsonweed</name>
    <name type="synonym">Common thornapple</name>
    <dbReference type="NCBI Taxonomy" id="4076"/>
    <lineage>
        <taxon>Eukaryota</taxon>
        <taxon>Viridiplantae</taxon>
        <taxon>Streptophyta</taxon>
        <taxon>Embryophyta</taxon>
        <taxon>Tracheophyta</taxon>
        <taxon>Spermatophyta</taxon>
        <taxon>Magnoliopsida</taxon>
        <taxon>eudicotyledons</taxon>
        <taxon>Gunneridae</taxon>
        <taxon>Pentapetalae</taxon>
        <taxon>asterids</taxon>
        <taxon>lamiids</taxon>
        <taxon>Solanales</taxon>
        <taxon>Solanaceae</taxon>
        <taxon>Solanoideae</taxon>
        <taxon>Datureae</taxon>
        <taxon>Datura</taxon>
    </lineage>
</organism>
<protein>
    <submittedName>
        <fullName evidence="2">Uncharacterized protein</fullName>
    </submittedName>
</protein>
<dbReference type="InterPro" id="IPR045164">
    <property type="entry name" value="RBM41/RNPC3"/>
</dbReference>
<evidence type="ECO:0000313" key="2">
    <source>
        <dbReference type="EMBL" id="MCD7467147.1"/>
    </source>
</evidence>
<gene>
    <name evidence="2" type="ORF">HAX54_004422</name>
</gene>
<evidence type="ECO:0000313" key="3">
    <source>
        <dbReference type="Proteomes" id="UP000823775"/>
    </source>
</evidence>
<dbReference type="Proteomes" id="UP000823775">
    <property type="component" value="Unassembled WGS sequence"/>
</dbReference>
<accession>A0ABS8T990</accession>
<dbReference type="PANTHER" id="PTHR16105:SF0">
    <property type="entry name" value="RNA-BINDING REGION-CONTAINING PROTEIN 3"/>
    <property type="match status" value="1"/>
</dbReference>
<keyword evidence="3" id="KW-1185">Reference proteome</keyword>